<dbReference type="InterPro" id="IPR001806">
    <property type="entry name" value="Small_GTPase"/>
</dbReference>
<evidence type="ECO:0000256" key="2">
    <source>
        <dbReference type="ARBA" id="ARBA00022741"/>
    </source>
</evidence>
<dbReference type="Proteomes" id="UP001158576">
    <property type="component" value="Chromosome 2"/>
</dbReference>
<dbReference type="SUPFAM" id="SSF52540">
    <property type="entry name" value="P-loop containing nucleoside triphosphate hydrolases"/>
    <property type="match status" value="1"/>
</dbReference>
<name>A0ABN7T901_OIKDI</name>
<protein>
    <submittedName>
        <fullName evidence="3">Oidioi.mRNA.OKI2018_I69.chr2.g6810.t1.cds</fullName>
    </submittedName>
</protein>
<evidence type="ECO:0000256" key="1">
    <source>
        <dbReference type="ARBA" id="ARBA00006270"/>
    </source>
</evidence>
<dbReference type="PRINTS" id="PR00449">
    <property type="entry name" value="RASTRNSFRMNG"/>
</dbReference>
<proteinExistence type="inferred from homology"/>
<dbReference type="SMART" id="SM00175">
    <property type="entry name" value="RAB"/>
    <property type="match status" value="1"/>
</dbReference>
<accession>A0ABN7T901</accession>
<comment type="similarity">
    <text evidence="1">Belongs to the small GTPase superfamily. Rab family.</text>
</comment>
<dbReference type="InterPro" id="IPR005225">
    <property type="entry name" value="Small_GTP-bd"/>
</dbReference>
<reference evidence="3 4" key="1">
    <citation type="submission" date="2021-04" db="EMBL/GenBank/DDBJ databases">
        <authorList>
            <person name="Bliznina A."/>
        </authorList>
    </citation>
    <scope>NUCLEOTIDE SEQUENCE [LARGE SCALE GENOMIC DNA]</scope>
</reference>
<dbReference type="SMART" id="SM00176">
    <property type="entry name" value="RAN"/>
    <property type="match status" value="1"/>
</dbReference>
<evidence type="ECO:0000313" key="4">
    <source>
        <dbReference type="Proteomes" id="UP001158576"/>
    </source>
</evidence>
<organism evidence="3 4">
    <name type="scientific">Oikopleura dioica</name>
    <name type="common">Tunicate</name>
    <dbReference type="NCBI Taxonomy" id="34765"/>
    <lineage>
        <taxon>Eukaryota</taxon>
        <taxon>Metazoa</taxon>
        <taxon>Chordata</taxon>
        <taxon>Tunicata</taxon>
        <taxon>Appendicularia</taxon>
        <taxon>Copelata</taxon>
        <taxon>Oikopleuridae</taxon>
        <taxon>Oikopleura</taxon>
    </lineage>
</organism>
<evidence type="ECO:0000313" key="3">
    <source>
        <dbReference type="EMBL" id="CAG5112613.1"/>
    </source>
</evidence>
<dbReference type="EMBL" id="OU015567">
    <property type="protein sequence ID" value="CAG5112613.1"/>
    <property type="molecule type" value="Genomic_DNA"/>
</dbReference>
<dbReference type="PROSITE" id="PS51421">
    <property type="entry name" value="RAS"/>
    <property type="match status" value="1"/>
</dbReference>
<dbReference type="SMART" id="SM00173">
    <property type="entry name" value="RAS"/>
    <property type="match status" value="1"/>
</dbReference>
<dbReference type="PROSITE" id="PS51420">
    <property type="entry name" value="RHO"/>
    <property type="match status" value="1"/>
</dbReference>
<keyword evidence="4" id="KW-1185">Reference proteome</keyword>
<dbReference type="SMART" id="SM00174">
    <property type="entry name" value="RHO"/>
    <property type="match status" value="1"/>
</dbReference>
<sequence length="208" mass="23978">MKEENKSSLPKEPRIFKIIVVGDSNVGKTCLTYRFVEERFPSNTEATIGVDFREKRVQVDTETIRLQIWDTAGQERFRKSMVSHYYRNAAAVIFVYDVTCEQSFRNIPKWITEADQHILHTDVPRLLVGTKNDLESQEVIRQRAQRFADANFLPLFEVSAKSEASQSQINAIFLTVAHKLKQQRPLIPKPANQPVMIEWEEDSSSSCC</sequence>
<dbReference type="PANTHER" id="PTHR47978">
    <property type="match status" value="1"/>
</dbReference>
<dbReference type="PROSITE" id="PS51419">
    <property type="entry name" value="RAB"/>
    <property type="match status" value="1"/>
</dbReference>
<dbReference type="Pfam" id="PF00071">
    <property type="entry name" value="Ras"/>
    <property type="match status" value="1"/>
</dbReference>
<dbReference type="NCBIfam" id="TIGR00231">
    <property type="entry name" value="small_GTP"/>
    <property type="match status" value="1"/>
</dbReference>
<keyword evidence="2" id="KW-0547">Nucleotide-binding</keyword>
<dbReference type="InterPro" id="IPR027417">
    <property type="entry name" value="P-loop_NTPase"/>
</dbReference>
<dbReference type="Gene3D" id="3.40.50.300">
    <property type="entry name" value="P-loop containing nucleotide triphosphate hydrolases"/>
    <property type="match status" value="1"/>
</dbReference>
<gene>
    <name evidence="3" type="ORF">OKIOD_LOCUS15575</name>
</gene>